<dbReference type="Pfam" id="PF00111">
    <property type="entry name" value="Fer2"/>
    <property type="match status" value="1"/>
</dbReference>
<comment type="catalytic activity">
    <reaction evidence="17">
        <text>an aldehyde + O2 + H2O = a carboxylate + H2O2 + H(+)</text>
        <dbReference type="Rhea" id="RHEA:16829"/>
        <dbReference type="ChEBI" id="CHEBI:15377"/>
        <dbReference type="ChEBI" id="CHEBI:15378"/>
        <dbReference type="ChEBI" id="CHEBI:15379"/>
        <dbReference type="ChEBI" id="CHEBI:16240"/>
        <dbReference type="ChEBI" id="CHEBI:17478"/>
        <dbReference type="ChEBI" id="CHEBI:29067"/>
        <dbReference type="EC" id="1.2.3.1"/>
    </reaction>
</comment>
<dbReference type="GO" id="GO:0005737">
    <property type="term" value="C:cytoplasm"/>
    <property type="evidence" value="ECO:0007669"/>
    <property type="project" value="UniProtKB-SubCell"/>
</dbReference>
<dbReference type="FunFam" id="3.30.43.10:FF:000001">
    <property type="entry name" value="Xanthine dehydrogenase/oxidase"/>
    <property type="match status" value="1"/>
</dbReference>
<dbReference type="PIRSF" id="PIRSF000127">
    <property type="entry name" value="Xanthine_DH"/>
    <property type="match status" value="1"/>
</dbReference>
<dbReference type="PROSITE" id="PS00197">
    <property type="entry name" value="2FE2S_FER_1"/>
    <property type="match status" value="1"/>
</dbReference>
<evidence type="ECO:0000256" key="4">
    <source>
        <dbReference type="ARBA" id="ARBA00011738"/>
    </source>
</evidence>
<dbReference type="SUPFAM" id="SSF54665">
    <property type="entry name" value="CO dehydrogenase molybdoprotein N-domain-like"/>
    <property type="match status" value="1"/>
</dbReference>
<dbReference type="SMART" id="SM01008">
    <property type="entry name" value="Ald_Xan_dh_C"/>
    <property type="match status" value="1"/>
</dbReference>
<dbReference type="FunFam" id="3.30.365.10:FF:000004">
    <property type="entry name" value="Xanthine dehydrogenase oxidase"/>
    <property type="match status" value="1"/>
</dbReference>
<dbReference type="InterPro" id="IPR005107">
    <property type="entry name" value="CO_DH_flav_C"/>
</dbReference>
<dbReference type="Pfam" id="PF01315">
    <property type="entry name" value="Ald_Xan_dh_C"/>
    <property type="match status" value="1"/>
</dbReference>
<evidence type="ECO:0000256" key="11">
    <source>
        <dbReference type="ARBA" id="ARBA00022827"/>
    </source>
</evidence>
<dbReference type="SUPFAM" id="SSF55447">
    <property type="entry name" value="CO dehydrogenase flavoprotein C-terminal domain-like"/>
    <property type="match status" value="1"/>
</dbReference>
<dbReference type="Pfam" id="PF20256">
    <property type="entry name" value="MoCoBD_2"/>
    <property type="match status" value="1"/>
</dbReference>
<evidence type="ECO:0000256" key="3">
    <source>
        <dbReference type="ARBA" id="ARBA00006849"/>
    </source>
</evidence>
<dbReference type="Gene3D" id="3.30.365.10">
    <property type="entry name" value="Aldehyde oxidase/xanthine dehydrogenase, molybdopterin binding domain"/>
    <property type="match status" value="4"/>
</dbReference>
<dbReference type="GO" id="GO:0043546">
    <property type="term" value="F:molybdopterin cofactor binding"/>
    <property type="evidence" value="ECO:0007669"/>
    <property type="project" value="InterPro"/>
</dbReference>
<dbReference type="Pfam" id="PF01799">
    <property type="entry name" value="Fer2_2"/>
    <property type="match status" value="1"/>
</dbReference>
<feature type="binding site" evidence="21">
    <location>
        <position position="1096"/>
    </location>
    <ligand>
        <name>Mo-molybdopterin</name>
        <dbReference type="ChEBI" id="CHEBI:71302"/>
    </ligand>
    <ligandPart>
        <name>Mo</name>
        <dbReference type="ChEBI" id="CHEBI:28685"/>
    </ligandPart>
</feature>
<comment type="cofactor">
    <cofactor evidence="1 20">
        <name>FAD</name>
        <dbReference type="ChEBI" id="CHEBI:57692"/>
    </cofactor>
</comment>
<dbReference type="FunFam" id="3.30.365.10:FF:000003">
    <property type="entry name" value="Aldehyde oxidase 1"/>
    <property type="match status" value="1"/>
</dbReference>
<feature type="active site" description="Proton acceptor" evidence="19">
    <location>
        <position position="1278"/>
    </location>
</feature>
<dbReference type="InterPro" id="IPR016166">
    <property type="entry name" value="FAD-bd_PCMH"/>
</dbReference>
<feature type="binding site" evidence="20">
    <location>
        <begin position="362"/>
        <end position="366"/>
    </location>
    <ligand>
        <name>FAD</name>
        <dbReference type="ChEBI" id="CHEBI:57692"/>
    </ligand>
</feature>
<protein>
    <recommendedName>
        <fullName evidence="5">aldehyde oxidase</fullName>
        <ecNumber evidence="5">1.2.3.1</ecNumber>
    </recommendedName>
</protein>
<evidence type="ECO:0000256" key="20">
    <source>
        <dbReference type="PIRSR" id="PIRSR000127-2"/>
    </source>
</evidence>
<feature type="binding site" evidence="21">
    <location>
        <position position="784"/>
    </location>
    <ligand>
        <name>Mo-molybdopterin</name>
        <dbReference type="ChEBI" id="CHEBI:71302"/>
    </ligand>
    <ligandPart>
        <name>Mo</name>
        <dbReference type="ChEBI" id="CHEBI:28685"/>
    </ligandPart>
</feature>
<dbReference type="FunFam" id="1.10.150.120:FF:000001">
    <property type="entry name" value="Aldehyde oxidase 1"/>
    <property type="match status" value="1"/>
</dbReference>
<keyword evidence="10 21" id="KW-0479">Metal-binding</keyword>
<dbReference type="InterPro" id="IPR036884">
    <property type="entry name" value="2Fe-2S-bd_dom_sf"/>
</dbReference>
<evidence type="ECO:0000256" key="14">
    <source>
        <dbReference type="ARBA" id="ARBA00023014"/>
    </source>
</evidence>
<evidence type="ECO:0000256" key="21">
    <source>
        <dbReference type="PIRSR" id="PIRSR000127-3"/>
    </source>
</evidence>
<dbReference type="InterPro" id="IPR001041">
    <property type="entry name" value="2Fe-2S_ferredoxin-type"/>
</dbReference>
<feature type="binding site" evidence="21">
    <location>
        <position position="929"/>
    </location>
    <ligand>
        <name>Mo-molybdopterin</name>
        <dbReference type="ChEBI" id="CHEBI:71302"/>
    </ligand>
    <ligandPart>
        <name>Mo</name>
        <dbReference type="ChEBI" id="CHEBI:28685"/>
    </ligandPart>
</feature>
<dbReference type="InterPro" id="IPR036010">
    <property type="entry name" value="2Fe-2S_ferredoxin-like_sf"/>
</dbReference>
<dbReference type="InterPro" id="IPR008274">
    <property type="entry name" value="AldOxase/xan_DH_MoCoBD1"/>
</dbReference>
<evidence type="ECO:0000259" key="22">
    <source>
        <dbReference type="PROSITE" id="PS51085"/>
    </source>
</evidence>
<dbReference type="InterPro" id="IPR037165">
    <property type="entry name" value="AldOxase/xan_DH_Mopterin-bd_sf"/>
</dbReference>
<keyword evidence="14 21" id="KW-0411">Iron-sulfur</keyword>
<dbReference type="RefSeq" id="XP_014378278.1">
    <property type="nucleotide sequence ID" value="XM_014522792.1"/>
</dbReference>
<keyword evidence="8" id="KW-0285">Flavoprotein</keyword>
<dbReference type="GO" id="GO:0051537">
    <property type="term" value="F:2 iron, 2 sulfur cluster binding"/>
    <property type="evidence" value="ECO:0007669"/>
    <property type="project" value="UniProtKB-KW"/>
</dbReference>
<dbReference type="GO" id="GO:0051287">
    <property type="term" value="F:NAD binding"/>
    <property type="evidence" value="ECO:0007669"/>
    <property type="project" value="InterPro"/>
</dbReference>
<dbReference type="FunFam" id="3.30.365.10:FF:000001">
    <property type="entry name" value="Xanthine dehydrogenase oxidase"/>
    <property type="match status" value="1"/>
</dbReference>
<comment type="subcellular location">
    <subcellularLocation>
        <location evidence="2">Cytoplasm</location>
    </subcellularLocation>
</comment>
<evidence type="ECO:0000256" key="10">
    <source>
        <dbReference type="ARBA" id="ARBA00022723"/>
    </source>
</evidence>
<dbReference type="FunFam" id="3.30.390.50:FF:000001">
    <property type="entry name" value="Xanthine dehydrogenase oxidase"/>
    <property type="match status" value="1"/>
</dbReference>
<dbReference type="KEGG" id="asn:102377274"/>
<dbReference type="SUPFAM" id="SSF54292">
    <property type="entry name" value="2Fe-2S ferredoxin-like"/>
    <property type="match status" value="1"/>
</dbReference>
<dbReference type="OrthoDB" id="8300278at2759"/>
<feature type="binding site" evidence="21">
    <location>
        <position position="84"/>
    </location>
    <ligand>
        <name>[2Fe-2S] cluster</name>
        <dbReference type="ChEBI" id="CHEBI:190135"/>
        <label>1</label>
    </ligand>
</feature>
<proteinExistence type="inferred from homology"/>
<dbReference type="Pfam" id="PF00941">
    <property type="entry name" value="FAD_binding_5"/>
    <property type="match status" value="1"/>
</dbReference>
<feature type="binding site" evidence="21">
    <location>
        <position position="815"/>
    </location>
    <ligand>
        <name>Mo-molybdopterin</name>
        <dbReference type="ChEBI" id="CHEBI:71302"/>
    </ligand>
    <ligandPart>
        <name>Mo</name>
        <dbReference type="ChEBI" id="CHEBI:28685"/>
    </ligandPart>
</feature>
<feature type="binding site" evidence="21">
    <location>
        <position position="124"/>
    </location>
    <ligand>
        <name>[2Fe-2S] cluster</name>
        <dbReference type="ChEBI" id="CHEBI:190135"/>
        <label>2</label>
    </ligand>
</feature>
<dbReference type="Gene3D" id="3.30.390.50">
    <property type="entry name" value="CO dehydrogenase flavoprotein, C-terminal domain"/>
    <property type="match status" value="1"/>
</dbReference>
<dbReference type="Gene3D" id="3.30.465.10">
    <property type="match status" value="1"/>
</dbReference>
<evidence type="ECO:0000256" key="18">
    <source>
        <dbReference type="ARBA" id="ARBA00049438"/>
    </source>
</evidence>
<dbReference type="InterPro" id="IPR012675">
    <property type="entry name" value="Beta-grasp_dom_sf"/>
</dbReference>
<accession>A0A1U8DAJ2</accession>
<comment type="cofactor">
    <cofactor evidence="16">
        <name>[2Fe-2S] cluster</name>
        <dbReference type="ChEBI" id="CHEBI:190135"/>
    </cofactor>
</comment>
<keyword evidence="13 21" id="KW-0408">Iron</keyword>
<dbReference type="PROSITE" id="PS51387">
    <property type="entry name" value="FAD_PCMH"/>
    <property type="match status" value="1"/>
</dbReference>
<dbReference type="GO" id="GO:0005506">
    <property type="term" value="F:iron ion binding"/>
    <property type="evidence" value="ECO:0007669"/>
    <property type="project" value="InterPro"/>
</dbReference>
<feature type="binding site" evidence="20">
    <location>
        <begin position="272"/>
        <end position="279"/>
    </location>
    <ligand>
        <name>FAD</name>
        <dbReference type="ChEBI" id="CHEBI:57692"/>
    </ligand>
</feature>
<dbReference type="SUPFAM" id="SSF47741">
    <property type="entry name" value="CO dehydrogenase ISP C-domain like"/>
    <property type="match status" value="1"/>
</dbReference>
<evidence type="ECO:0000256" key="15">
    <source>
        <dbReference type="ARBA" id="ARBA00023098"/>
    </source>
</evidence>
<dbReference type="SUPFAM" id="SSF56176">
    <property type="entry name" value="FAD-binding/transporter-associated domain-like"/>
    <property type="match status" value="1"/>
</dbReference>
<dbReference type="InterPro" id="IPR046867">
    <property type="entry name" value="AldOxase/xan_DH_MoCoBD2"/>
</dbReference>
<dbReference type="eggNOG" id="KOG0430">
    <property type="taxonomic scope" value="Eukaryota"/>
</dbReference>
<evidence type="ECO:0000259" key="23">
    <source>
        <dbReference type="PROSITE" id="PS51387"/>
    </source>
</evidence>
<feature type="binding site" evidence="21">
    <location>
        <position position="127"/>
    </location>
    <ligand>
        <name>[2Fe-2S] cluster</name>
        <dbReference type="ChEBI" id="CHEBI:190135"/>
        <label>2</label>
    </ligand>
</feature>
<sequence>MSLPSPTELSELIFFVNGRKIIEKNADPEISLLFYLRKKHILLSVCLTGTKYGCGVGGCGACTVMLSRYEPVSKKIQHYSANACLIPICSLYGAAITTVEGIGSTKSRIHPVQERIAKSHGSQCGFCTPGMVMSIYTLLRNHPEPSTEQIIAALAGNLCRCTGYRPIIESCKTFCKESVCCQVSSNKGNNCLDEEKVTSFPEEENEVKLSTTDDLWLLDATQDLIFPPELIRMAEDLQKSTLVFRGERITWISPISLMELLELKDKYPKAPLAVGNTGVGLDMKLKGTFHPVIISPTRVLELSIMSYKKDGLTVGATCSLAVVKDILTNAVLELPREKTKIFCALLQQLKSLGGPQIRNIASFGGNITIKHPASDLNPILAASNCILNLASKEGTRQIPLNDSFFSGLGNDALKPEEILVSVHIPHSRKWEFISAFRQAQRHENALCIVNAGMKVLFEEGTDIIRNVSIFYGGVGSTTTCAKKSCEDLIGRQWTEQMLHTACKIVLEEVLLPGSAPGGMVEYKRTLMISFFFKFYLKVLQELKLVDNHRYYDIPKKDMSALEIFQIKTPQSLQLFQVVVPENLPQYPVGDSIMHESAVKHATGEAVYCDDICPMDEELFLAVVTSTRAHAKIISIDVLQALKLPGVLDAITAQDIPGKNKFLSATGTEMIFAEDKVICVGQIVCAVVADSEVHAKQAAAKVNIEYEALEPVILTIEEAVKHSSFFEPERKFEQGNTEEAFETADHILEGELHIGGQEHFYMETHSVLVVPKGENKEMDVYVSTQDLTFAQQLVASVLNAPFSVIKCHVKRIGGGFGGKTVKPAQFAAITALAADRTGRAVRCILDRSDDMLITGGRHPYLGKYKVGFMNDGRIMAVDIRYYSNGGCTEDKSILVLQVSMLGLFNAYKIPNLRCCGRVCKTNLPSNTSFRGFGFPQAALITESWITDVAAKSGLSPEKVREVNLYKEAYQKHLKMDIDPDNLIRCWNECMEKSSYYKRKMTIEEFNKQNYWKKKGIAIIPLKVPVGFSDQYLNQGAALVHIYLDGSVLVTHGGIEMGQGISTKIIQIASHELKIPLSYIHVYETSTTMVPNANVSSASIGTDVYGMAVKDACQTLLKRLEPVMSKSPKDSWENWIKAAFKQSVSLSATGYFRGYDVHMDWNTWEGHPCAYFVYAAACSEVEIDCLTGDHQNIRTDIIVDIGCSINPAMDIGQIEGAFIQGLGLFTMEELKYSPEGVLYTRGPDHYKIPAVCDIPKEFNVSLLSPSQTSNTLYSSKGVGEAGLFLGCSVFFAIKDAIAAARKERGLTGTFLLNSPSTPEHIRMACIDQFTKMIPRDDPGSYVPWAISPSQ</sequence>
<keyword evidence="7 21" id="KW-0500">Molybdenum</keyword>
<keyword evidence="9 21" id="KW-0001">2Fe-2S</keyword>
<keyword evidence="11 20" id="KW-0274">FAD</keyword>
<dbReference type="PROSITE" id="PS51085">
    <property type="entry name" value="2FE2S_FER_2"/>
    <property type="match status" value="1"/>
</dbReference>
<dbReference type="PANTHER" id="PTHR45444:SF3">
    <property type="entry name" value="XANTHINE DEHYDROGENASE"/>
    <property type="match status" value="1"/>
</dbReference>
<feature type="binding site" evidence="20">
    <location>
        <position position="437"/>
    </location>
    <ligand>
        <name>FAD</name>
        <dbReference type="ChEBI" id="CHEBI:57692"/>
    </ligand>
</feature>
<dbReference type="Pfam" id="PF02738">
    <property type="entry name" value="MoCoBD_1"/>
    <property type="match status" value="1"/>
</dbReference>
<comment type="cofactor">
    <cofactor evidence="21">
        <name>Mo-molybdopterin</name>
        <dbReference type="ChEBI" id="CHEBI:71302"/>
    </cofactor>
    <text evidence="21">Binds 1 Mo-molybdopterin (Mo-MPT) cofactor per subunit.</text>
</comment>
<dbReference type="InterPro" id="IPR002346">
    <property type="entry name" value="Mopterin_DH_FAD-bd"/>
</dbReference>
<dbReference type="STRING" id="38654.A0A1U8DAJ2"/>
<feature type="binding site" evidence="21">
    <location>
        <position position="54"/>
    </location>
    <ligand>
        <name>[2Fe-2S] cluster</name>
        <dbReference type="ChEBI" id="CHEBI:190135"/>
        <label>1</label>
    </ligand>
</feature>
<evidence type="ECO:0000256" key="1">
    <source>
        <dbReference type="ARBA" id="ARBA00001974"/>
    </source>
</evidence>
<dbReference type="Gene3D" id="3.10.20.30">
    <property type="match status" value="1"/>
</dbReference>
<feature type="binding site" evidence="21">
    <location>
        <position position="59"/>
    </location>
    <ligand>
        <name>[2Fe-2S] cluster</name>
        <dbReference type="ChEBI" id="CHEBI:190135"/>
        <label>1</label>
    </ligand>
</feature>
<keyword evidence="24" id="KW-1185">Reference proteome</keyword>
<evidence type="ECO:0000256" key="19">
    <source>
        <dbReference type="PIRSR" id="PIRSR000127-1"/>
    </source>
</evidence>
<feature type="binding site" evidence="20">
    <location>
        <position position="419"/>
    </location>
    <ligand>
        <name>FAD</name>
        <dbReference type="ChEBI" id="CHEBI:57692"/>
    </ligand>
</feature>
<dbReference type="InterPro" id="IPR016208">
    <property type="entry name" value="Ald_Oxase/xanthine_DH-like"/>
</dbReference>
<feature type="binding site" evidence="20">
    <location>
        <position position="931"/>
    </location>
    <ligand>
        <name>substrate</name>
    </ligand>
</feature>
<dbReference type="InterPro" id="IPR016167">
    <property type="entry name" value="FAD-bd_PCMH_sub1"/>
</dbReference>
<evidence type="ECO:0000256" key="13">
    <source>
        <dbReference type="ARBA" id="ARBA00023004"/>
    </source>
</evidence>
<evidence type="ECO:0000256" key="2">
    <source>
        <dbReference type="ARBA" id="ARBA00004496"/>
    </source>
</evidence>
<dbReference type="InterPro" id="IPR000674">
    <property type="entry name" value="Ald_Oxase/Xan_DH_a/b"/>
</dbReference>
<dbReference type="Gene3D" id="3.90.1170.50">
    <property type="entry name" value="Aldehyde oxidase/xanthine dehydrogenase, a/b hammerhead"/>
    <property type="match status" value="1"/>
</dbReference>
<evidence type="ECO:0000256" key="5">
    <source>
        <dbReference type="ARBA" id="ARBA00013041"/>
    </source>
</evidence>
<feature type="binding site" evidence="21">
    <location>
        <position position="159"/>
    </location>
    <ligand>
        <name>[2Fe-2S] cluster</name>
        <dbReference type="ChEBI" id="CHEBI:190135"/>
        <label>2</label>
    </ligand>
</feature>
<feature type="domain" description="FAD-binding PCMH-type" evidence="23">
    <location>
        <begin position="244"/>
        <end position="429"/>
    </location>
</feature>
<dbReference type="InterPro" id="IPR016169">
    <property type="entry name" value="FAD-bd_PCMH_sub2"/>
</dbReference>
<dbReference type="InterPro" id="IPR036318">
    <property type="entry name" value="FAD-bd_PCMH-like_sf"/>
</dbReference>
<evidence type="ECO:0000313" key="24">
    <source>
        <dbReference type="Proteomes" id="UP000189705"/>
    </source>
</evidence>
<dbReference type="InterPro" id="IPR006058">
    <property type="entry name" value="2Fe2S_fd_BS"/>
</dbReference>
<dbReference type="EC" id="1.2.3.1" evidence="5"/>
<evidence type="ECO:0000256" key="12">
    <source>
        <dbReference type="ARBA" id="ARBA00023002"/>
    </source>
</evidence>
<dbReference type="InterPro" id="IPR022407">
    <property type="entry name" value="OxRdtase_Mopterin_BS"/>
</dbReference>
<dbReference type="Proteomes" id="UP000189705">
    <property type="component" value="Unplaced"/>
</dbReference>
<evidence type="ECO:0000313" key="25">
    <source>
        <dbReference type="RefSeq" id="XP_014378278.1"/>
    </source>
</evidence>
<feature type="binding site" evidence="21">
    <location>
        <position position="161"/>
    </location>
    <ligand>
        <name>[2Fe-2S] cluster</name>
        <dbReference type="ChEBI" id="CHEBI:190135"/>
        <label>2</label>
    </ligand>
</feature>
<dbReference type="FunFam" id="3.30.465.10:FF:000004">
    <property type="entry name" value="Xanthine dehydrogenase/oxidase"/>
    <property type="match status" value="1"/>
</dbReference>
<dbReference type="PANTHER" id="PTHR45444">
    <property type="entry name" value="XANTHINE DEHYDROGENASE"/>
    <property type="match status" value="1"/>
</dbReference>
<organism evidence="24 25">
    <name type="scientific">Alligator sinensis</name>
    <name type="common">Chinese alligator</name>
    <dbReference type="NCBI Taxonomy" id="38654"/>
    <lineage>
        <taxon>Eukaryota</taxon>
        <taxon>Metazoa</taxon>
        <taxon>Chordata</taxon>
        <taxon>Craniata</taxon>
        <taxon>Vertebrata</taxon>
        <taxon>Euteleostomi</taxon>
        <taxon>Archelosauria</taxon>
        <taxon>Archosauria</taxon>
        <taxon>Crocodylia</taxon>
        <taxon>Alligatoridae</taxon>
        <taxon>Alligatorinae</taxon>
        <taxon>Alligator</taxon>
    </lineage>
</organism>
<evidence type="ECO:0000256" key="6">
    <source>
        <dbReference type="ARBA" id="ARBA00022490"/>
    </source>
</evidence>
<comment type="subunit">
    <text evidence="4">Homodimer.</text>
</comment>
<dbReference type="Pfam" id="PF03450">
    <property type="entry name" value="CO_deh_flav_C"/>
    <property type="match status" value="1"/>
</dbReference>
<gene>
    <name evidence="25" type="primary">LOC102377274</name>
</gene>
<dbReference type="NCBIfam" id="TIGR02969">
    <property type="entry name" value="mam_aldehyde_ox"/>
    <property type="match status" value="1"/>
</dbReference>
<dbReference type="GO" id="GO:0004031">
    <property type="term" value="F:aldehyde oxidase activity"/>
    <property type="evidence" value="ECO:0007669"/>
    <property type="project" value="UniProtKB-EC"/>
</dbReference>
<dbReference type="GO" id="GO:0006629">
    <property type="term" value="P:lipid metabolic process"/>
    <property type="evidence" value="ECO:0007669"/>
    <property type="project" value="UniProtKB-KW"/>
</dbReference>
<evidence type="ECO:0000256" key="16">
    <source>
        <dbReference type="ARBA" id="ARBA00034078"/>
    </source>
</evidence>
<dbReference type="InterPro" id="IPR036683">
    <property type="entry name" value="CO_DH_flav_C_dom_sf"/>
</dbReference>
<reference evidence="25" key="1">
    <citation type="submission" date="2025-08" db="UniProtKB">
        <authorList>
            <consortium name="RefSeq"/>
        </authorList>
    </citation>
    <scope>IDENTIFICATION</scope>
</reference>
<evidence type="ECO:0000256" key="8">
    <source>
        <dbReference type="ARBA" id="ARBA00022630"/>
    </source>
</evidence>
<evidence type="ECO:0000256" key="9">
    <source>
        <dbReference type="ARBA" id="ARBA00022714"/>
    </source>
</evidence>
<dbReference type="Gene3D" id="1.10.150.120">
    <property type="entry name" value="[2Fe-2S]-binding domain"/>
    <property type="match status" value="1"/>
</dbReference>
<keyword evidence="12" id="KW-0560">Oxidoreductase</keyword>
<dbReference type="InterPro" id="IPR014313">
    <property type="entry name" value="Aldehyde_oxidase"/>
</dbReference>
<dbReference type="FunFam" id="3.10.20.30:FF:000015">
    <property type="entry name" value="Aldehyde oxidase 1"/>
    <property type="match status" value="1"/>
</dbReference>
<dbReference type="SUPFAM" id="SSF56003">
    <property type="entry name" value="Molybdenum cofactor-binding domain"/>
    <property type="match status" value="1"/>
</dbReference>
<feature type="binding site" evidence="21">
    <location>
        <position position="62"/>
    </location>
    <ligand>
        <name>[2Fe-2S] cluster</name>
        <dbReference type="ChEBI" id="CHEBI:190135"/>
        <label>1</label>
    </ligand>
</feature>
<dbReference type="InParanoid" id="A0A1U8DAJ2"/>
<dbReference type="InterPro" id="IPR036856">
    <property type="entry name" value="Ald_Oxase/Xan_DH_a/b_sf"/>
</dbReference>
<name>A0A1U8DAJ2_ALLSI</name>
<dbReference type="GeneID" id="102377274"/>
<comment type="cofactor">
    <cofactor evidence="21">
        <name>[2Fe-2S] cluster</name>
        <dbReference type="ChEBI" id="CHEBI:190135"/>
    </cofactor>
    <text evidence="21">Binds 2 [2Fe-2S] clusters.</text>
</comment>
<feature type="domain" description="2Fe-2S ferredoxin-type" evidence="22">
    <location>
        <begin position="10"/>
        <end position="102"/>
    </location>
</feature>
<evidence type="ECO:0000256" key="7">
    <source>
        <dbReference type="ARBA" id="ARBA00022505"/>
    </source>
</evidence>
<comment type="similarity">
    <text evidence="3">Belongs to the xanthine dehydrogenase family.</text>
</comment>
<dbReference type="FunFam" id="3.90.1170.50:FF:000001">
    <property type="entry name" value="Aldehyde oxidase 1"/>
    <property type="match status" value="1"/>
</dbReference>
<keyword evidence="6" id="KW-0963">Cytoplasm</keyword>
<comment type="catalytic activity">
    <reaction evidence="18">
        <text>retinal + O2 + H2O = retinoate + H2O2 + H(+)</text>
        <dbReference type="Rhea" id="RHEA:56736"/>
        <dbReference type="ChEBI" id="CHEBI:15035"/>
        <dbReference type="ChEBI" id="CHEBI:15036"/>
        <dbReference type="ChEBI" id="CHEBI:15377"/>
        <dbReference type="ChEBI" id="CHEBI:15378"/>
        <dbReference type="ChEBI" id="CHEBI:15379"/>
        <dbReference type="ChEBI" id="CHEBI:16240"/>
    </reaction>
</comment>
<feature type="binding site" evidence="20">
    <location>
        <position position="375"/>
    </location>
    <ligand>
        <name>FAD</name>
        <dbReference type="ChEBI" id="CHEBI:57692"/>
    </ligand>
</feature>
<dbReference type="InterPro" id="IPR002888">
    <property type="entry name" value="2Fe-2S-bd"/>
</dbReference>
<evidence type="ECO:0000256" key="17">
    <source>
        <dbReference type="ARBA" id="ARBA00047679"/>
    </source>
</evidence>
<keyword evidence="15" id="KW-0443">Lipid metabolism</keyword>
<dbReference type="GO" id="GO:0071949">
    <property type="term" value="F:FAD binding"/>
    <property type="evidence" value="ECO:0007669"/>
    <property type="project" value="InterPro"/>
</dbReference>
<dbReference type="Gene3D" id="3.30.43.10">
    <property type="entry name" value="Uridine Diphospho-n-acetylenolpyruvylglucosamine Reductase, domain 2"/>
    <property type="match status" value="1"/>
</dbReference>
<dbReference type="SMART" id="SM01092">
    <property type="entry name" value="CO_deh_flav_C"/>
    <property type="match status" value="1"/>
</dbReference>
<dbReference type="PROSITE" id="PS00559">
    <property type="entry name" value="MOLYBDOPTERIN_EUK"/>
    <property type="match status" value="1"/>
</dbReference>